<dbReference type="Pfam" id="PF01839">
    <property type="entry name" value="FG-GAP"/>
    <property type="match status" value="1"/>
</dbReference>
<evidence type="ECO:0000256" key="2">
    <source>
        <dbReference type="SAM" id="SignalP"/>
    </source>
</evidence>
<sequence>MILLAGLLGAAALPATPAAAVHGAVPGDFNGDGYRDAALPAPGADVAGKQGAGAVVVLYGSRKGLSATRRAVVTQNSAGVPDTAEAGDAFALLGGHGLGWVI</sequence>
<name>A0A918EYY2_9ACTN</name>
<protein>
    <recommendedName>
        <fullName evidence="5">Esterase</fullName>
    </recommendedName>
</protein>
<organism evidence="3 4">
    <name type="scientific">Streptomyces aurantiogriseus</name>
    <dbReference type="NCBI Taxonomy" id="66870"/>
    <lineage>
        <taxon>Bacteria</taxon>
        <taxon>Bacillati</taxon>
        <taxon>Actinomycetota</taxon>
        <taxon>Actinomycetes</taxon>
        <taxon>Kitasatosporales</taxon>
        <taxon>Streptomycetaceae</taxon>
        <taxon>Streptomyces</taxon>
    </lineage>
</organism>
<feature type="chain" id="PRO_5037112291" description="Esterase" evidence="2">
    <location>
        <begin position="21"/>
        <end position="102"/>
    </location>
</feature>
<dbReference type="EMBL" id="BMSX01000001">
    <property type="protein sequence ID" value="GGQ92077.1"/>
    <property type="molecule type" value="Genomic_DNA"/>
</dbReference>
<dbReference type="Gene3D" id="2.130.10.130">
    <property type="entry name" value="Integrin alpha, N-terminal"/>
    <property type="match status" value="1"/>
</dbReference>
<dbReference type="RefSeq" id="WP_373311829.1">
    <property type="nucleotide sequence ID" value="NZ_BMSX01000001.1"/>
</dbReference>
<feature type="signal peptide" evidence="2">
    <location>
        <begin position="1"/>
        <end position="20"/>
    </location>
</feature>
<evidence type="ECO:0000313" key="3">
    <source>
        <dbReference type="EMBL" id="GGQ92077.1"/>
    </source>
</evidence>
<evidence type="ECO:0008006" key="5">
    <source>
        <dbReference type="Google" id="ProtNLM"/>
    </source>
</evidence>
<comment type="caution">
    <text evidence="3">The sequence shown here is derived from an EMBL/GenBank/DDBJ whole genome shotgun (WGS) entry which is preliminary data.</text>
</comment>
<proteinExistence type="predicted"/>
<dbReference type="Proteomes" id="UP000658320">
    <property type="component" value="Unassembled WGS sequence"/>
</dbReference>
<keyword evidence="4" id="KW-1185">Reference proteome</keyword>
<dbReference type="InterPro" id="IPR013517">
    <property type="entry name" value="FG-GAP"/>
</dbReference>
<dbReference type="InterPro" id="IPR028994">
    <property type="entry name" value="Integrin_alpha_N"/>
</dbReference>
<reference evidence="3" key="1">
    <citation type="journal article" date="2014" name="Int. J. Syst. Evol. Microbiol.">
        <title>Complete genome sequence of Corynebacterium casei LMG S-19264T (=DSM 44701T), isolated from a smear-ripened cheese.</title>
        <authorList>
            <consortium name="US DOE Joint Genome Institute (JGI-PGF)"/>
            <person name="Walter F."/>
            <person name="Albersmeier A."/>
            <person name="Kalinowski J."/>
            <person name="Ruckert C."/>
        </authorList>
    </citation>
    <scope>NUCLEOTIDE SEQUENCE</scope>
    <source>
        <strain evidence="3">JCM 4346</strain>
    </source>
</reference>
<accession>A0A918EYY2</accession>
<keyword evidence="1 2" id="KW-0732">Signal</keyword>
<reference evidence="3" key="2">
    <citation type="submission" date="2020-09" db="EMBL/GenBank/DDBJ databases">
        <authorList>
            <person name="Sun Q."/>
            <person name="Ohkuma M."/>
        </authorList>
    </citation>
    <scope>NUCLEOTIDE SEQUENCE</scope>
    <source>
        <strain evidence="3">JCM 4346</strain>
    </source>
</reference>
<dbReference type="SUPFAM" id="SSF69318">
    <property type="entry name" value="Integrin alpha N-terminal domain"/>
    <property type="match status" value="1"/>
</dbReference>
<evidence type="ECO:0000313" key="4">
    <source>
        <dbReference type="Proteomes" id="UP000658320"/>
    </source>
</evidence>
<gene>
    <name evidence="3" type="ORF">GCM10010251_03380</name>
</gene>
<dbReference type="AlphaFoldDB" id="A0A918EYY2"/>
<evidence type="ECO:0000256" key="1">
    <source>
        <dbReference type="ARBA" id="ARBA00022729"/>
    </source>
</evidence>